<feature type="region of interest" description="Disordered" evidence="1">
    <location>
        <begin position="109"/>
        <end position="186"/>
    </location>
</feature>
<evidence type="ECO:0000313" key="3">
    <source>
        <dbReference type="Proteomes" id="UP001652662"/>
    </source>
</evidence>
<sequence length="359" mass="40261">MDARCLETAARSPVSQLELSQLWAGRDPPPPLRSPSASPSPALRLRLCSSWGRLPHPRSSLGPPHLQGALEPATLALHVTLRLRAASGSEVKRCGAAWVMVQLRPRVSRTPASASAMVDEGQPASEEEAEHGLLLGQPSSGAAAEPLQDDEEGDSEFDEDEAPEELTFASAQAEAREEERRVRETVRRDKALLKEKRKRREELFIEQKKRKLLPDTVLEKLTTAPQTTIKKSPGKLKEVILQKKNEECEKGSDSKKTKEKVQKVQSVGHNKSYLAVRLKDQDLRDSRQEAAKAFIQNCLYGPGTNRTTVNKFLSLDNKRLPVKKAAAQFLNNAWGTQRKQNAKRFKRRWMVRRMKTSKK</sequence>
<protein>
    <submittedName>
        <fullName evidence="4">U3 small nucleolar RNA-associated protein NOL7</fullName>
    </submittedName>
</protein>
<feature type="domain" description="U3 small nucleolar RNA-associated protein NOL7 C-terminal" evidence="2">
    <location>
        <begin position="273"/>
        <end position="335"/>
    </location>
</feature>
<evidence type="ECO:0000259" key="2">
    <source>
        <dbReference type="Pfam" id="PF08157"/>
    </source>
</evidence>
<dbReference type="PANTHER" id="PTHR32337:SF2">
    <property type="entry name" value="NUCLEOLAR PROTEIN 7"/>
    <property type="match status" value="1"/>
</dbReference>
<keyword evidence="3" id="KW-1185">Reference proteome</keyword>
<proteinExistence type="predicted"/>
<evidence type="ECO:0000313" key="4">
    <source>
        <dbReference type="RefSeq" id="XP_008519445.2"/>
    </source>
</evidence>
<dbReference type="GeneID" id="103551669"/>
<feature type="compositionally biased region" description="Acidic residues" evidence="1">
    <location>
        <begin position="147"/>
        <end position="164"/>
    </location>
</feature>
<dbReference type="Proteomes" id="UP001652662">
    <property type="component" value="Chromosome 19"/>
</dbReference>
<reference evidence="4" key="1">
    <citation type="submission" date="2025-08" db="UniProtKB">
        <authorList>
            <consortium name="RefSeq"/>
        </authorList>
    </citation>
    <scope>IDENTIFICATION</scope>
    <source>
        <tissue evidence="4">Blood</tissue>
    </source>
</reference>
<dbReference type="PANTHER" id="PTHR32337">
    <property type="entry name" value="NUCLEOLAR PROTEIN 7"/>
    <property type="match status" value="1"/>
</dbReference>
<feature type="compositionally biased region" description="Basic and acidic residues" evidence="1">
    <location>
        <begin position="174"/>
        <end position="186"/>
    </location>
</feature>
<dbReference type="Pfam" id="PF08157">
    <property type="entry name" value="NUC129"/>
    <property type="match status" value="1"/>
</dbReference>
<name>A0ABM2EXI9_EQUPR</name>
<accession>A0ABM2EXI9</accession>
<feature type="region of interest" description="Disordered" evidence="1">
    <location>
        <begin position="1"/>
        <end position="40"/>
    </location>
</feature>
<evidence type="ECO:0000256" key="1">
    <source>
        <dbReference type="SAM" id="MobiDB-lite"/>
    </source>
</evidence>
<dbReference type="InterPro" id="IPR012579">
    <property type="entry name" value="NOL7_C"/>
</dbReference>
<gene>
    <name evidence="4" type="primary">NOL7</name>
</gene>
<organism evidence="3 4">
    <name type="scientific">Equus przewalskii</name>
    <name type="common">Przewalski's horse</name>
    <name type="synonym">Equus caballus przewalskii</name>
    <dbReference type="NCBI Taxonomy" id="9798"/>
    <lineage>
        <taxon>Eukaryota</taxon>
        <taxon>Metazoa</taxon>
        <taxon>Chordata</taxon>
        <taxon>Craniata</taxon>
        <taxon>Vertebrata</taxon>
        <taxon>Euteleostomi</taxon>
        <taxon>Mammalia</taxon>
        <taxon>Eutheria</taxon>
        <taxon>Laurasiatheria</taxon>
        <taxon>Perissodactyla</taxon>
        <taxon>Equidae</taxon>
        <taxon>Equus</taxon>
    </lineage>
</organism>
<dbReference type="RefSeq" id="XP_008519445.2">
    <property type="nucleotide sequence ID" value="XM_008521223.2"/>
</dbReference>